<feature type="compositionally biased region" description="Low complexity" evidence="1">
    <location>
        <begin position="202"/>
        <end position="211"/>
    </location>
</feature>
<dbReference type="InterPro" id="IPR058696">
    <property type="entry name" value="Fn3_SaeA_5th"/>
</dbReference>
<feature type="domain" description="SaeA fourth Fn3-like" evidence="5">
    <location>
        <begin position="552"/>
        <end position="649"/>
    </location>
</feature>
<dbReference type="RefSeq" id="WP_156231843.1">
    <property type="nucleotide sequence ID" value="NZ_CP046455.1"/>
</dbReference>
<dbReference type="Pfam" id="PF25833">
    <property type="entry name" value="Fn3_SaeA_3rd"/>
    <property type="match status" value="1"/>
</dbReference>
<dbReference type="Pfam" id="PF25836">
    <property type="entry name" value="Fn3_SaeA_6th"/>
    <property type="match status" value="1"/>
</dbReference>
<evidence type="ECO:0000259" key="5">
    <source>
        <dbReference type="Pfam" id="PF25835"/>
    </source>
</evidence>
<dbReference type="InterPro" id="IPR058691">
    <property type="entry name" value="Fn3_SaeA_1st"/>
</dbReference>
<feature type="region of interest" description="Disordered" evidence="1">
    <location>
        <begin position="116"/>
        <end position="223"/>
    </location>
</feature>
<name>A0A6B8W8S1_9CORY</name>
<evidence type="ECO:0000259" key="3">
    <source>
        <dbReference type="Pfam" id="PF25833"/>
    </source>
</evidence>
<dbReference type="InterPro" id="IPR058694">
    <property type="entry name" value="Fn3_SaeA_4th"/>
</dbReference>
<dbReference type="Pfam" id="PF25832">
    <property type="entry name" value="Fn3_SaeA_2nd"/>
    <property type="match status" value="1"/>
</dbReference>
<dbReference type="InterPro" id="IPR058692">
    <property type="entry name" value="Fn3_SaeA_2nd"/>
</dbReference>
<sequence>MSDSTEYQILEAFDQWHKAARTIHAVESLPSGQELLAAAQDPSQLEPGTNHPALLVWASALRRARALALIGNLDPILTRSDPRLFEPDMTVVAGEVQPSPEVPQQQVYEGVVEPMPQHQQWPSPQEVHEAEVETEQDANLDQVFPPIFGTEPDIPEPEYSSYQPEPTPEPASPQHQEAQYPEPEYFSPQPEPAVKPAETWIPEPEYSSYQPEPQPAETPLEGHLSSWQPHQFRGLDFFSEVVEVPGAQLNINPTSDGSLELSWSVPDDGAAVQVYRVLSDESEFARDLQHGEDRAITLKTRWVDSDPLSKAFRVYQVWLYEGSSESAAVQSEPRLVGERYFILPIDNIDLSVAGSVITGQWAPVENTHRVAVFRAPATERRIRSPQNEIVKQERNREGFRFTPEHRGVDYKFVAERFVLIGGNEVASAPSEEFTITMPAEVVEVPIEVTPAGSGVDARFDVRWQQPHSGNVRIYRTENPPADGLQDRVVEVEQLEGFGLPDRDRANFLNQGDTASVVDWPEDWYSLFITSVSVVGNQALVGKSYSWVRCGQVSNAKLHERVSTQLLTFGWPEQAHHVTAVIAEPGVGDLSGQTPGKLDPSVTAIAGTISLENYAEQGGMRIQLNHPGKVLLYPSRTYGGEKIWGEPTTLHYNGLRKFSYKLVANGHNRLALAIYSDREIPEYRSFTLVVRNDRLPLEPDDGQPIWTRKNSEGSSNFEQVISTLNLRKKGEPEVEYWELDPDLFTRYRTGFLRLFLTDDNTPGAEVNALIDPNPEQLSLDQWMRHFNPGGW</sequence>
<dbReference type="AlphaFoldDB" id="A0A6B8W8S1"/>
<dbReference type="Pfam" id="PF25834">
    <property type="entry name" value="Fn3_SaeA_4th"/>
    <property type="match status" value="1"/>
</dbReference>
<proteinExistence type="predicted"/>
<evidence type="ECO:0000256" key="1">
    <source>
        <dbReference type="SAM" id="MobiDB-lite"/>
    </source>
</evidence>
<dbReference type="Pfam" id="PF25835">
    <property type="entry name" value="Fn3_SaeA_5th"/>
    <property type="match status" value="1"/>
</dbReference>
<reference evidence="7 8" key="1">
    <citation type="submission" date="2019-11" db="EMBL/GenBank/DDBJ databases">
        <title>Complete genome sequence of Corynebacterium kalinowskii 1959, a novel Corynebacterium species isolated from soil of a small paddock in Vilsendorf, Germany.</title>
        <authorList>
            <person name="Schaffert L."/>
            <person name="Ruwe M."/>
            <person name="Milse J."/>
            <person name="Hanuschka K."/>
            <person name="Ortseifen V."/>
            <person name="Droste J."/>
            <person name="Brandt D."/>
            <person name="Schlueter L."/>
            <person name="Kutter Y."/>
            <person name="Vinke S."/>
            <person name="Viehoefer P."/>
            <person name="Jacob L."/>
            <person name="Luebke N.-C."/>
            <person name="Schulte-Berndt E."/>
            <person name="Hain C."/>
            <person name="Linder M."/>
            <person name="Schmidt P."/>
            <person name="Wollenschlaeger L."/>
            <person name="Luttermann T."/>
            <person name="Thieme E."/>
            <person name="Hassa J."/>
            <person name="Haak M."/>
            <person name="Wittchen M."/>
            <person name="Mentz A."/>
            <person name="Persicke M."/>
            <person name="Busche T."/>
            <person name="Ruckert C."/>
        </authorList>
    </citation>
    <scope>NUCLEOTIDE SEQUENCE [LARGE SCALE GENOMIC DNA]</scope>
    <source>
        <strain evidence="7 8">2039</strain>
    </source>
</reference>
<accession>A0A6B8W8S1</accession>
<feature type="domain" description="SaeA second Fn3-like" evidence="3">
    <location>
        <begin position="346"/>
        <end position="433"/>
    </location>
</feature>
<evidence type="ECO:0000259" key="4">
    <source>
        <dbReference type="Pfam" id="PF25834"/>
    </source>
</evidence>
<dbReference type="EMBL" id="CP046455">
    <property type="protein sequence ID" value="QGU08347.1"/>
    <property type="molecule type" value="Genomic_DNA"/>
</dbReference>
<organism evidence="7 8">
    <name type="scientific">Corynebacterium occultum</name>
    <dbReference type="NCBI Taxonomy" id="2675219"/>
    <lineage>
        <taxon>Bacteria</taxon>
        <taxon>Bacillati</taxon>
        <taxon>Actinomycetota</taxon>
        <taxon>Actinomycetes</taxon>
        <taxon>Mycobacteriales</taxon>
        <taxon>Corynebacteriaceae</taxon>
        <taxon>Corynebacterium</taxon>
    </lineage>
</organism>
<evidence type="ECO:0000259" key="6">
    <source>
        <dbReference type="Pfam" id="PF25836"/>
    </source>
</evidence>
<keyword evidence="8" id="KW-1185">Reference proteome</keyword>
<dbReference type="Proteomes" id="UP000424462">
    <property type="component" value="Chromosome"/>
</dbReference>
<evidence type="ECO:0000259" key="2">
    <source>
        <dbReference type="Pfam" id="PF25832"/>
    </source>
</evidence>
<dbReference type="InterPro" id="IPR058693">
    <property type="entry name" value="Fn3_SaeA_3rd"/>
</dbReference>
<evidence type="ECO:0000313" key="8">
    <source>
        <dbReference type="Proteomes" id="UP000424462"/>
    </source>
</evidence>
<feature type="domain" description="SaeA third Fn3-like" evidence="4">
    <location>
        <begin position="454"/>
        <end position="543"/>
    </location>
</feature>
<evidence type="ECO:0000313" key="7">
    <source>
        <dbReference type="EMBL" id="QGU08347.1"/>
    </source>
</evidence>
<protein>
    <submittedName>
        <fullName evidence="7">Uncharacterized protein</fullName>
    </submittedName>
</protein>
<feature type="domain" description="SaeA first Fn3-like" evidence="2">
    <location>
        <begin position="254"/>
        <end position="340"/>
    </location>
</feature>
<gene>
    <name evidence="7" type="ORF">COCCU_12235</name>
</gene>
<dbReference type="KEGG" id="cok:COCCU_12235"/>
<feature type="domain" description="SaeA fifth Fn3-like" evidence="6">
    <location>
        <begin position="667"/>
        <end position="776"/>
    </location>
</feature>